<accession>A0A6T7V0D7</accession>
<feature type="compositionally biased region" description="Basic and acidic residues" evidence="1">
    <location>
        <begin position="305"/>
        <end position="320"/>
    </location>
</feature>
<evidence type="ECO:0000313" key="3">
    <source>
        <dbReference type="EMBL" id="CAD8656082.1"/>
    </source>
</evidence>
<protein>
    <submittedName>
        <fullName evidence="3">Uncharacterized protein</fullName>
    </submittedName>
</protein>
<dbReference type="EMBL" id="HBFA01008162">
    <property type="protein sequence ID" value="CAD8656082.1"/>
    <property type="molecule type" value="Transcribed_RNA"/>
</dbReference>
<feature type="compositionally biased region" description="Basic residues" evidence="1">
    <location>
        <begin position="321"/>
        <end position="335"/>
    </location>
</feature>
<dbReference type="AlphaFoldDB" id="A0A6T7V0D7"/>
<evidence type="ECO:0000256" key="1">
    <source>
        <dbReference type="SAM" id="MobiDB-lite"/>
    </source>
</evidence>
<sequence length="373" mass="42375">MKFTKGGHEPLDSRINFPAPNKYYPKVDSTGHGVRLDFHDTKHVDFKNCLPYSALSQQVYMGKEVNKYDFKRLGFDSPGPAEYTPAHNHKGRGVLTEKHDCEQVDFRSCRPYTALSQHLYHGKRMAKYDIQCMGDDSPGPKYDTNKVYARGADGGMSFKSRFKPGPGGPTQPDTKHIAWSIRTKGITIQMASEKASKGADGVKYPGPGQYTMVEQRRPLSISHTEKLANPGLYVRPLTHHGQAKEFRGRHSPGPVYNPQQNSLLHGAKVLGKGYSWGHQTRLPAVEEVKKWWIREQRDKVIQEREDAKQEELQVEHDAKMKAWRKKKRDAKRKAARKDQDEDSDQEDPFPPRRGSATPTAMRRTSVGLHSDKQ</sequence>
<dbReference type="EMBL" id="HBFA01008161">
    <property type="protein sequence ID" value="CAD8656080.1"/>
    <property type="molecule type" value="Transcribed_RNA"/>
</dbReference>
<proteinExistence type="predicted"/>
<name>A0A6T7V0D7_9CHLO</name>
<evidence type="ECO:0000313" key="2">
    <source>
        <dbReference type="EMBL" id="CAD8656080.1"/>
    </source>
</evidence>
<organism evidence="3">
    <name type="scientific">Pyramimonas obovata</name>
    <dbReference type="NCBI Taxonomy" id="1411642"/>
    <lineage>
        <taxon>Eukaryota</taxon>
        <taxon>Viridiplantae</taxon>
        <taxon>Chlorophyta</taxon>
        <taxon>Pyramimonadophyceae</taxon>
        <taxon>Pyramimonadales</taxon>
        <taxon>Pyramimonadaceae</taxon>
        <taxon>Pyramimonas</taxon>
        <taxon>Pyramimonas incertae sedis</taxon>
    </lineage>
</organism>
<feature type="region of interest" description="Disordered" evidence="1">
    <location>
        <begin position="305"/>
        <end position="373"/>
    </location>
</feature>
<gene>
    <name evidence="2" type="ORF">POBO1169_LOCUS4255</name>
    <name evidence="3" type="ORF">POBO1169_LOCUS4256</name>
</gene>
<reference evidence="3" key="1">
    <citation type="submission" date="2021-01" db="EMBL/GenBank/DDBJ databases">
        <authorList>
            <person name="Corre E."/>
            <person name="Pelletier E."/>
            <person name="Niang G."/>
            <person name="Scheremetjew M."/>
            <person name="Finn R."/>
            <person name="Kale V."/>
            <person name="Holt S."/>
            <person name="Cochrane G."/>
            <person name="Meng A."/>
            <person name="Brown T."/>
            <person name="Cohen L."/>
        </authorList>
    </citation>
    <scope>NUCLEOTIDE SEQUENCE</scope>
    <source>
        <strain evidence="3">CCMP722</strain>
    </source>
</reference>